<reference evidence="2 3" key="1">
    <citation type="journal article" date="2002" name="Nature">
        <title>Comparison of the genomes of two Xanthomonas pathogens with differing host specificities.</title>
        <authorList>
            <person name="da Silva A.C."/>
            <person name="Ferro J.A."/>
            <person name="Reinach F.C."/>
            <person name="Farah C.S."/>
            <person name="Furlan L.R."/>
            <person name="Quaggio R.B."/>
            <person name="Monteiro-Vitorello C.B."/>
            <person name="Van Sluys M.A."/>
            <person name="Almeida N.F."/>
            <person name="Alves L.M."/>
            <person name="do Amaral A.M."/>
            <person name="Bertolini M.C."/>
            <person name="Camargo L.E."/>
            <person name="Camarotte G."/>
            <person name="Cannavan F."/>
            <person name="Cardozo J."/>
            <person name="Chambergo F."/>
            <person name="Ciapina L.P."/>
            <person name="Cicarelli R.M."/>
            <person name="Coutinho L.L."/>
            <person name="Cursino-Santos J.R."/>
            <person name="El-Dorry H."/>
            <person name="Faria J.B."/>
            <person name="Ferreira A.J."/>
            <person name="Ferreira R.C."/>
            <person name="Ferro M.I."/>
            <person name="Formighieri E.F."/>
            <person name="Franco M.C."/>
            <person name="Greggio C.C."/>
            <person name="Gruber A."/>
            <person name="Katsuyama A.M."/>
            <person name="Kishi L.T."/>
            <person name="Leite R.P."/>
            <person name="Lemos E.G."/>
            <person name="Lemos M.V."/>
            <person name="Locali E.C."/>
            <person name="Machado M.A."/>
            <person name="Madeira A.M."/>
            <person name="Martinez-Rossi N.M."/>
            <person name="Martins E.C."/>
            <person name="Meidanis J."/>
            <person name="Menck C.F."/>
            <person name="Miyaki C.Y."/>
            <person name="Moon D.H."/>
            <person name="Moreira L.M."/>
            <person name="Novo M.T."/>
            <person name="Okura V.K."/>
            <person name="Oliveira M.C."/>
            <person name="Oliveira V.R."/>
            <person name="Pereira H.A."/>
            <person name="Rossi A."/>
            <person name="Sena J.A."/>
            <person name="Silva C."/>
            <person name="de Souza R.F."/>
            <person name="Spinola L.A."/>
            <person name="Takita M.A."/>
            <person name="Tamura R.E."/>
            <person name="Teixeira E.C."/>
            <person name="Tezza R.I."/>
            <person name="Trindade dos Santos M."/>
            <person name="Truffi D."/>
            <person name="Tsai S.M."/>
            <person name="White F.F."/>
            <person name="Setubal J.C."/>
            <person name="Kitajima J.P."/>
        </authorList>
    </citation>
    <scope>NUCLEOTIDE SEQUENCE [LARGE SCALE GENOMIC DNA]</scope>
    <source>
        <strain evidence="3">ATCC 33913 / DSM 3586 / NCPPB 528 / LMG 568 / P 25</strain>
    </source>
</reference>
<proteinExistence type="predicted"/>
<dbReference type="KEGG" id="xcc:XCC3684"/>
<name>Q8P4M3_XANCP</name>
<evidence type="ECO:0000313" key="2">
    <source>
        <dbReference type="EMBL" id="AAM42954.1"/>
    </source>
</evidence>
<feature type="compositionally biased region" description="Basic and acidic residues" evidence="1">
    <location>
        <begin position="1"/>
        <end position="15"/>
    </location>
</feature>
<accession>Q8P4M3</accession>
<dbReference type="AlphaFoldDB" id="Q8P4M3"/>
<protein>
    <submittedName>
        <fullName evidence="2">Uncharacterized protein</fullName>
    </submittedName>
</protein>
<dbReference type="EMBL" id="AE008922">
    <property type="protein sequence ID" value="AAM42954.1"/>
    <property type="molecule type" value="Genomic_DNA"/>
</dbReference>
<evidence type="ECO:0000256" key="1">
    <source>
        <dbReference type="SAM" id="MobiDB-lite"/>
    </source>
</evidence>
<dbReference type="Proteomes" id="UP000001010">
    <property type="component" value="Chromosome"/>
</dbReference>
<dbReference type="EnsemblBacteria" id="AAM42954">
    <property type="protein sequence ID" value="AAM42954"/>
    <property type="gene ID" value="XCC3684"/>
</dbReference>
<dbReference type="eggNOG" id="ENOG5031BBM">
    <property type="taxonomic scope" value="Bacteria"/>
</dbReference>
<dbReference type="RefSeq" id="WP_011038767.1">
    <property type="nucleotide sequence ID" value="NC_003902.1"/>
</dbReference>
<organism evidence="2 3">
    <name type="scientific">Xanthomonas campestris pv. campestris (strain ATCC 33913 / DSM 3586 / NCPPB 528 / LMG 568 / P 25)</name>
    <dbReference type="NCBI Taxonomy" id="190485"/>
    <lineage>
        <taxon>Bacteria</taxon>
        <taxon>Pseudomonadati</taxon>
        <taxon>Pseudomonadota</taxon>
        <taxon>Gammaproteobacteria</taxon>
        <taxon>Lysobacterales</taxon>
        <taxon>Lysobacteraceae</taxon>
        <taxon>Xanthomonas</taxon>
    </lineage>
</organism>
<feature type="region of interest" description="Disordered" evidence="1">
    <location>
        <begin position="1"/>
        <end position="114"/>
    </location>
</feature>
<feature type="compositionally biased region" description="Low complexity" evidence="1">
    <location>
        <begin position="33"/>
        <end position="45"/>
    </location>
</feature>
<dbReference type="OrthoDB" id="6006891at2"/>
<dbReference type="PATRIC" id="fig|190485.4.peg.3944"/>
<feature type="compositionally biased region" description="Polar residues" evidence="1">
    <location>
        <begin position="78"/>
        <end position="89"/>
    </location>
</feature>
<dbReference type="HOGENOM" id="CLU_171825_0_0_6"/>
<keyword evidence="3" id="KW-1185">Reference proteome</keyword>
<gene>
    <name evidence="2" type="ordered locus">XCC3684</name>
</gene>
<sequence length="114" mass="12048">MNDKPKLDTHDERQSAYRGDGGDASVDGRGRQDPSAADTADAAPPQEGQPQAYYPRGHGHGGGLGEGEPDGHAERDGQTQPNFGQSGTYGKQDHQQAQQRARADSDSDSEGDDT</sequence>
<evidence type="ECO:0000313" key="3">
    <source>
        <dbReference type="Proteomes" id="UP000001010"/>
    </source>
</evidence>